<protein>
    <submittedName>
        <fullName evidence="1">Uncharacterized protein</fullName>
    </submittedName>
</protein>
<dbReference type="Proteomes" id="UP000663838">
    <property type="component" value="Unassembled WGS sequence"/>
</dbReference>
<dbReference type="EMBL" id="CAJOBS010007801">
    <property type="protein sequence ID" value="CAF4924743.1"/>
    <property type="molecule type" value="Genomic_DNA"/>
</dbReference>
<evidence type="ECO:0000313" key="2">
    <source>
        <dbReference type="EMBL" id="CAF4924743.1"/>
    </source>
</evidence>
<accession>A0A818JA72</accession>
<comment type="caution">
    <text evidence="1">The sequence shown here is derived from an EMBL/GenBank/DDBJ whole genome shotgun (WGS) entry which is preliminary data.</text>
</comment>
<dbReference type="AlphaFoldDB" id="A0A818JA72"/>
<organism evidence="1 3">
    <name type="scientific">Rotaria socialis</name>
    <dbReference type="NCBI Taxonomy" id="392032"/>
    <lineage>
        <taxon>Eukaryota</taxon>
        <taxon>Metazoa</taxon>
        <taxon>Spiralia</taxon>
        <taxon>Gnathifera</taxon>
        <taxon>Rotifera</taxon>
        <taxon>Eurotatoria</taxon>
        <taxon>Bdelloidea</taxon>
        <taxon>Philodinida</taxon>
        <taxon>Philodinidae</taxon>
        <taxon>Rotaria</taxon>
    </lineage>
</organism>
<gene>
    <name evidence="1" type="ORF">KIK155_LOCUS17819</name>
    <name evidence="2" type="ORF">TOA249_LOCUS32358</name>
</gene>
<name>A0A818JA72_9BILA</name>
<dbReference type="Proteomes" id="UP000663865">
    <property type="component" value="Unassembled WGS sequence"/>
</dbReference>
<reference evidence="1" key="1">
    <citation type="submission" date="2021-02" db="EMBL/GenBank/DDBJ databases">
        <authorList>
            <person name="Nowell W R."/>
        </authorList>
    </citation>
    <scope>NUCLEOTIDE SEQUENCE</scope>
</reference>
<evidence type="ECO:0000313" key="3">
    <source>
        <dbReference type="Proteomes" id="UP000663865"/>
    </source>
</evidence>
<dbReference type="EMBL" id="CAJNYV010003156">
    <property type="protein sequence ID" value="CAF3538344.1"/>
    <property type="molecule type" value="Genomic_DNA"/>
</dbReference>
<sequence length="129" mass="14698">MAAATTPQRSGSKNLETFYLLWLDASINKTQENIEAQQRLRTSINCLETFEDDQQCECYIQSLSSHDRVVLIVSGQLGQIIVPYIHSLRQLSSIYVYCMDKKAHEKLTKDFTKVRKPSHSTFISKDPAG</sequence>
<evidence type="ECO:0000313" key="1">
    <source>
        <dbReference type="EMBL" id="CAF3538344.1"/>
    </source>
</evidence>
<proteinExistence type="predicted"/>